<proteinExistence type="predicted"/>
<protein>
    <submittedName>
        <fullName evidence="1">Uncharacterized protein</fullName>
    </submittedName>
</protein>
<sequence>MGMREYKRHKGRTICVLESGVEHRIVSSKREMCCRENDYICTRPKGHKESHVACGKVNHNLIVWEQEPKEPTYEFARPADKL</sequence>
<gene>
    <name evidence="1" type="ORF">MM415B04643_0013</name>
</gene>
<dbReference type="EMBL" id="MT143071">
    <property type="protein sequence ID" value="QJA92496.1"/>
    <property type="molecule type" value="Genomic_DNA"/>
</dbReference>
<name>A0A6M3LBX0_9ZZZZ</name>
<organism evidence="1">
    <name type="scientific">viral metagenome</name>
    <dbReference type="NCBI Taxonomy" id="1070528"/>
    <lineage>
        <taxon>unclassified sequences</taxon>
        <taxon>metagenomes</taxon>
        <taxon>organismal metagenomes</taxon>
    </lineage>
</organism>
<reference evidence="1" key="1">
    <citation type="submission" date="2020-03" db="EMBL/GenBank/DDBJ databases">
        <title>The deep terrestrial virosphere.</title>
        <authorList>
            <person name="Holmfeldt K."/>
            <person name="Nilsson E."/>
            <person name="Simone D."/>
            <person name="Lopez-Fernandez M."/>
            <person name="Wu X."/>
            <person name="de Brujin I."/>
            <person name="Lundin D."/>
            <person name="Andersson A."/>
            <person name="Bertilsson S."/>
            <person name="Dopson M."/>
        </authorList>
    </citation>
    <scope>NUCLEOTIDE SEQUENCE</scope>
    <source>
        <strain evidence="1">MM415B04643</strain>
    </source>
</reference>
<evidence type="ECO:0000313" key="1">
    <source>
        <dbReference type="EMBL" id="QJA92496.1"/>
    </source>
</evidence>
<accession>A0A6M3LBX0</accession>
<dbReference type="AlphaFoldDB" id="A0A6M3LBX0"/>